<evidence type="ECO:0000313" key="2">
    <source>
        <dbReference type="EMBL" id="QMT01677.1"/>
    </source>
</evidence>
<dbReference type="AlphaFoldDB" id="A0A7D7LTF4"/>
<evidence type="ECO:0000256" key="1">
    <source>
        <dbReference type="SAM" id="Phobius"/>
    </source>
</evidence>
<organism evidence="2 3">
    <name type="scientific">Gordonia jinghuaiqii</name>
    <dbReference type="NCBI Taxonomy" id="2758710"/>
    <lineage>
        <taxon>Bacteria</taxon>
        <taxon>Bacillati</taxon>
        <taxon>Actinomycetota</taxon>
        <taxon>Actinomycetes</taxon>
        <taxon>Mycobacteriales</taxon>
        <taxon>Gordoniaceae</taxon>
        <taxon>Gordonia</taxon>
    </lineage>
</organism>
<keyword evidence="1" id="KW-1133">Transmembrane helix</keyword>
<sequence>MDNSAELYTQAWATPRAAGIAGCVGGVILLAAAVVVSADPAGSVLMGVAGVLLAALGAYTLLVRPRLAISDGVPPTLMIRTLGGRRTYTPDRVERIRMLSLRRVGRRVGQLEIDVLADDAPSIPPAPGGAPREDTRLVVFSRWDLGADLFSVVDALRAAGFVVDDE</sequence>
<dbReference type="EMBL" id="CP059491">
    <property type="protein sequence ID" value="QMT01677.1"/>
    <property type="molecule type" value="Genomic_DNA"/>
</dbReference>
<feature type="transmembrane region" description="Helical" evidence="1">
    <location>
        <begin position="44"/>
        <end position="62"/>
    </location>
</feature>
<evidence type="ECO:0000313" key="3">
    <source>
        <dbReference type="Proteomes" id="UP000515663"/>
    </source>
</evidence>
<reference evidence="3" key="1">
    <citation type="submission" date="2020-07" db="EMBL/GenBank/DDBJ databases">
        <title>novel species isolated from the respiratory tract of Marmot.</title>
        <authorList>
            <person name="Zhang G."/>
        </authorList>
    </citation>
    <scope>NUCLEOTIDE SEQUENCE [LARGE SCALE GENOMIC DNA]</scope>
    <source>
        <strain evidence="3">686</strain>
    </source>
</reference>
<dbReference type="Proteomes" id="UP000515663">
    <property type="component" value="Chromosome"/>
</dbReference>
<protein>
    <submittedName>
        <fullName evidence="2">PH domain-containing protein</fullName>
    </submittedName>
</protein>
<keyword evidence="1" id="KW-0812">Transmembrane</keyword>
<gene>
    <name evidence="2" type="ORF">H1R19_00180</name>
</gene>
<keyword evidence="1" id="KW-0472">Membrane</keyword>
<accession>A0A7D7LTF4</accession>
<proteinExistence type="predicted"/>
<feature type="transmembrane region" description="Helical" evidence="1">
    <location>
        <begin position="17"/>
        <end position="38"/>
    </location>
</feature>
<keyword evidence="3" id="KW-1185">Reference proteome</keyword>
<name>A0A7D7LTF4_9ACTN</name>
<dbReference type="RefSeq" id="WP_219850283.1">
    <property type="nucleotide sequence ID" value="NZ_CP059491.1"/>
</dbReference>
<dbReference type="KEGG" id="gji:H1R19_00180"/>